<dbReference type="OrthoDB" id="442921at2759"/>
<comment type="caution">
    <text evidence="2">The sequence shown here is derived from an EMBL/GenBank/DDBJ whole genome shotgun (WGS) entry which is preliminary data.</text>
</comment>
<dbReference type="CDD" id="cd01763">
    <property type="entry name" value="Ubl_SUMO_like"/>
    <property type="match status" value="1"/>
</dbReference>
<organism evidence="2 3">
    <name type="scientific">Piromyces finnis</name>
    <dbReference type="NCBI Taxonomy" id="1754191"/>
    <lineage>
        <taxon>Eukaryota</taxon>
        <taxon>Fungi</taxon>
        <taxon>Fungi incertae sedis</taxon>
        <taxon>Chytridiomycota</taxon>
        <taxon>Chytridiomycota incertae sedis</taxon>
        <taxon>Neocallimastigomycetes</taxon>
        <taxon>Neocallimastigales</taxon>
        <taxon>Neocallimastigaceae</taxon>
        <taxon>Piromyces</taxon>
    </lineage>
</organism>
<gene>
    <name evidence="2" type="ORF">BCR36DRAFT_284128</name>
</gene>
<sequence length="96" mass="11210">MEFEFNTKFINDDEGLSDRNINIIVQDNNKNEVKILINKNKTIKQLGLAYLEKSSLDKSLISKLLFYFDGQKLDNCQTLKEIDIENQDIIDLKINK</sequence>
<dbReference type="SUPFAM" id="SSF54236">
    <property type="entry name" value="Ubiquitin-like"/>
    <property type="match status" value="1"/>
</dbReference>
<reference evidence="2 3" key="1">
    <citation type="submission" date="2016-08" db="EMBL/GenBank/DDBJ databases">
        <title>Genomes of anaerobic fungi encode conserved fungal cellulosomes for biomass hydrolysis.</title>
        <authorList>
            <consortium name="DOE Joint Genome Institute"/>
            <person name="Haitjema C.H."/>
            <person name="Gilmore S.P."/>
            <person name="Henske J.K."/>
            <person name="Solomon K.V."/>
            <person name="De Groot R."/>
            <person name="Kuo A."/>
            <person name="Mondo S.J."/>
            <person name="Salamov A.A."/>
            <person name="Labutti K."/>
            <person name="Zhao Z."/>
            <person name="Chiniquy J."/>
            <person name="Barry K."/>
            <person name="Brewer H.M."/>
            <person name="Purvine S.O."/>
            <person name="Wright A.T."/>
            <person name="Boxma B."/>
            <person name="Van Alen T."/>
            <person name="Hackstein J.H."/>
            <person name="Baker S.E."/>
            <person name="Grigoriev I.V."/>
            <person name="O'Malley M.A."/>
        </authorList>
    </citation>
    <scope>NUCLEOTIDE SEQUENCE [LARGE SCALE GENOMIC DNA]</scope>
    <source>
        <strain evidence="3">finn</strain>
    </source>
</reference>
<dbReference type="PROSITE" id="PS50053">
    <property type="entry name" value="UBIQUITIN_2"/>
    <property type="match status" value="1"/>
</dbReference>
<keyword evidence="3" id="KW-1185">Reference proteome</keyword>
<protein>
    <recommendedName>
        <fullName evidence="1">Ubiquitin-like domain-containing protein</fullName>
    </recommendedName>
</protein>
<accession>A0A1Y1VEY9</accession>
<dbReference type="AlphaFoldDB" id="A0A1Y1VEY9"/>
<dbReference type="Pfam" id="PF11976">
    <property type="entry name" value="Rad60-SLD"/>
    <property type="match status" value="1"/>
</dbReference>
<proteinExistence type="predicted"/>
<feature type="domain" description="Ubiquitin-like" evidence="1">
    <location>
        <begin position="21"/>
        <end position="96"/>
    </location>
</feature>
<dbReference type="Proteomes" id="UP000193719">
    <property type="component" value="Unassembled WGS sequence"/>
</dbReference>
<dbReference type="InterPro" id="IPR022617">
    <property type="entry name" value="Rad60/SUMO-like_dom"/>
</dbReference>
<dbReference type="Gene3D" id="3.10.20.90">
    <property type="entry name" value="Phosphatidylinositol 3-kinase Catalytic Subunit, Chain A, domain 1"/>
    <property type="match status" value="1"/>
</dbReference>
<dbReference type="EMBL" id="MCFH01000012">
    <property type="protein sequence ID" value="ORX53762.1"/>
    <property type="molecule type" value="Genomic_DNA"/>
</dbReference>
<evidence type="ECO:0000259" key="1">
    <source>
        <dbReference type="PROSITE" id="PS50053"/>
    </source>
</evidence>
<dbReference type="InterPro" id="IPR000626">
    <property type="entry name" value="Ubiquitin-like_dom"/>
</dbReference>
<reference evidence="2 3" key="2">
    <citation type="submission" date="2016-08" db="EMBL/GenBank/DDBJ databases">
        <title>Pervasive Adenine N6-methylation of Active Genes in Fungi.</title>
        <authorList>
            <consortium name="DOE Joint Genome Institute"/>
            <person name="Mondo S.J."/>
            <person name="Dannebaum R.O."/>
            <person name="Kuo R.C."/>
            <person name="Labutti K."/>
            <person name="Haridas S."/>
            <person name="Kuo A."/>
            <person name="Salamov A."/>
            <person name="Ahrendt S.R."/>
            <person name="Lipzen A."/>
            <person name="Sullivan W."/>
            <person name="Andreopoulos W.B."/>
            <person name="Clum A."/>
            <person name="Lindquist E."/>
            <person name="Daum C."/>
            <person name="Ramamoorthy G.K."/>
            <person name="Gryganskyi A."/>
            <person name="Culley D."/>
            <person name="Magnuson J.K."/>
            <person name="James T.Y."/>
            <person name="O'Malley M.A."/>
            <person name="Stajich J.E."/>
            <person name="Spatafora J.W."/>
            <person name="Visel A."/>
            <person name="Grigoriev I.V."/>
        </authorList>
    </citation>
    <scope>NUCLEOTIDE SEQUENCE [LARGE SCALE GENOMIC DNA]</scope>
    <source>
        <strain evidence="3">finn</strain>
    </source>
</reference>
<dbReference type="InterPro" id="IPR029071">
    <property type="entry name" value="Ubiquitin-like_domsf"/>
</dbReference>
<evidence type="ECO:0000313" key="3">
    <source>
        <dbReference type="Proteomes" id="UP000193719"/>
    </source>
</evidence>
<dbReference type="STRING" id="1754191.A0A1Y1VEY9"/>
<evidence type="ECO:0000313" key="2">
    <source>
        <dbReference type="EMBL" id="ORX53762.1"/>
    </source>
</evidence>
<name>A0A1Y1VEY9_9FUNG</name>